<dbReference type="Proteomes" id="UP001165679">
    <property type="component" value="Unassembled WGS sequence"/>
</dbReference>
<feature type="domain" description="CusB-like beta-barrel" evidence="4">
    <location>
        <begin position="205"/>
        <end position="275"/>
    </location>
</feature>
<reference evidence="5" key="2">
    <citation type="submission" date="2022-10" db="EMBL/GenBank/DDBJ databases">
        <authorList>
            <person name="Trinh H.N."/>
        </authorList>
    </citation>
    <scope>NUCLEOTIDE SEQUENCE</scope>
    <source>
        <strain evidence="5">RN2-1</strain>
    </source>
</reference>
<evidence type="ECO:0000256" key="1">
    <source>
        <dbReference type="ARBA" id="ARBA00009477"/>
    </source>
</evidence>
<dbReference type="InterPro" id="IPR006143">
    <property type="entry name" value="RND_pump_MFP"/>
</dbReference>
<dbReference type="NCBIfam" id="TIGR01730">
    <property type="entry name" value="RND_mfp"/>
    <property type="match status" value="1"/>
</dbReference>
<feature type="signal peptide" evidence="2">
    <location>
        <begin position="1"/>
        <end position="21"/>
    </location>
</feature>
<protein>
    <submittedName>
        <fullName evidence="5">Efflux RND transporter periplasmic adaptor subunit</fullName>
    </submittedName>
</protein>
<dbReference type="Pfam" id="PF25954">
    <property type="entry name" value="Beta-barrel_RND_2"/>
    <property type="match status" value="1"/>
</dbReference>
<comment type="caution">
    <text evidence="5">The sequence shown here is derived from an EMBL/GenBank/DDBJ whole genome shotgun (WGS) entry which is preliminary data.</text>
</comment>
<evidence type="ECO:0000256" key="2">
    <source>
        <dbReference type="SAM" id="SignalP"/>
    </source>
</evidence>
<dbReference type="Gene3D" id="2.40.50.100">
    <property type="match status" value="1"/>
</dbReference>
<evidence type="ECO:0000313" key="6">
    <source>
        <dbReference type="Proteomes" id="UP001165679"/>
    </source>
</evidence>
<dbReference type="Gene3D" id="2.40.420.20">
    <property type="match status" value="1"/>
</dbReference>
<dbReference type="InterPro" id="IPR058792">
    <property type="entry name" value="Beta-barrel_RND_2"/>
</dbReference>
<dbReference type="GO" id="GO:1990281">
    <property type="term" value="C:efflux pump complex"/>
    <property type="evidence" value="ECO:0007669"/>
    <property type="project" value="TreeGrafter"/>
</dbReference>
<accession>A0AA42CFH4</accession>
<sequence length="358" mass="37680">MTSRALLLALPLLLTACLERAQPAVENAVRPVQAVRVILAPAEAPRSYAGTIRPRREADIAFRASGRMVAREVDMGARVTAGQELARLDPTDLGLPVRSAEADLASAEAQARQAVADALRSRTLLAQGWVATAIDETKQAAARTAQERVASARAALELARNRLDYAVLKAPVDGVVTAVVADPGTVVSEGQPVLRIAQAGELEAEVALPESAVADAGAPATVTLWARPDAALKASLRELSPTADPRLRTYAARYVIENPPAWLALGMTATVRLARTDTAEVASLPTSALADRGDGPMVWVVDATAGRLEARHVHLHALRQDRALVTGLKQGELVVGLGVQKLDPAARVKVADIRPAGE</sequence>
<dbReference type="EMBL" id="JAPDNT010000031">
    <property type="protein sequence ID" value="MCW3477183.1"/>
    <property type="molecule type" value="Genomic_DNA"/>
</dbReference>
<dbReference type="PANTHER" id="PTHR30469:SF18">
    <property type="entry name" value="RESISTANCE-NODULATION-CELL DIVISION (RND) EFFLUX MEMBRANE FUSION PROTEIN-RELATED"/>
    <property type="match status" value="1"/>
</dbReference>
<feature type="domain" description="Multidrug resistance protein MdtA-like barrel-sandwich hybrid" evidence="3">
    <location>
        <begin position="56"/>
        <end position="192"/>
    </location>
</feature>
<dbReference type="GO" id="GO:0015562">
    <property type="term" value="F:efflux transmembrane transporter activity"/>
    <property type="evidence" value="ECO:0007669"/>
    <property type="project" value="TreeGrafter"/>
</dbReference>
<dbReference type="Gene3D" id="1.10.287.470">
    <property type="entry name" value="Helix hairpin bin"/>
    <property type="match status" value="1"/>
</dbReference>
<evidence type="ECO:0000313" key="5">
    <source>
        <dbReference type="EMBL" id="MCW3477183.1"/>
    </source>
</evidence>
<feature type="chain" id="PRO_5041458486" evidence="2">
    <location>
        <begin position="22"/>
        <end position="358"/>
    </location>
</feature>
<keyword evidence="6" id="KW-1185">Reference proteome</keyword>
<name>A0AA42CFH4_9PROT</name>
<gene>
    <name evidence="5" type="ORF">OL599_21660</name>
</gene>
<reference evidence="5" key="1">
    <citation type="submission" date="2022-09" db="EMBL/GenBank/DDBJ databases">
        <title>Rhodovastum sp. nov. RN2-1 isolated from soil in Seongnam, South Korea.</title>
        <authorList>
            <person name="Le N.T."/>
        </authorList>
    </citation>
    <scope>NUCLEOTIDE SEQUENCE</scope>
    <source>
        <strain evidence="5">RN2-1</strain>
    </source>
</reference>
<dbReference type="RefSeq" id="WP_264716113.1">
    <property type="nucleotide sequence ID" value="NZ_JAPDNT010000031.1"/>
</dbReference>
<proteinExistence type="inferred from homology"/>
<comment type="similarity">
    <text evidence="1">Belongs to the membrane fusion protein (MFP) (TC 8.A.1) family.</text>
</comment>
<dbReference type="SUPFAM" id="SSF111369">
    <property type="entry name" value="HlyD-like secretion proteins"/>
    <property type="match status" value="1"/>
</dbReference>
<dbReference type="InterPro" id="IPR058625">
    <property type="entry name" value="MdtA-like_BSH"/>
</dbReference>
<dbReference type="PANTHER" id="PTHR30469">
    <property type="entry name" value="MULTIDRUG RESISTANCE PROTEIN MDTA"/>
    <property type="match status" value="1"/>
</dbReference>
<evidence type="ECO:0000259" key="3">
    <source>
        <dbReference type="Pfam" id="PF25917"/>
    </source>
</evidence>
<keyword evidence="2" id="KW-0732">Signal</keyword>
<dbReference type="AlphaFoldDB" id="A0AA42CFH4"/>
<organism evidence="5 6">
    <name type="scientific">Limobrevibacterium gyesilva</name>
    <dbReference type="NCBI Taxonomy" id="2991712"/>
    <lineage>
        <taxon>Bacteria</taxon>
        <taxon>Pseudomonadati</taxon>
        <taxon>Pseudomonadota</taxon>
        <taxon>Alphaproteobacteria</taxon>
        <taxon>Acetobacterales</taxon>
        <taxon>Acetobacteraceae</taxon>
        <taxon>Limobrevibacterium</taxon>
    </lineage>
</organism>
<evidence type="ECO:0000259" key="4">
    <source>
        <dbReference type="Pfam" id="PF25954"/>
    </source>
</evidence>
<dbReference type="Gene3D" id="2.40.30.170">
    <property type="match status" value="1"/>
</dbReference>
<dbReference type="PROSITE" id="PS51257">
    <property type="entry name" value="PROKAR_LIPOPROTEIN"/>
    <property type="match status" value="1"/>
</dbReference>
<dbReference type="Pfam" id="PF25917">
    <property type="entry name" value="BSH_RND"/>
    <property type="match status" value="1"/>
</dbReference>